<dbReference type="SUPFAM" id="SSF47598">
    <property type="entry name" value="Ribbon-helix-helix"/>
    <property type="match status" value="1"/>
</dbReference>
<comment type="similarity">
    <text evidence="1">Belongs to the ParD antitoxin family.</text>
</comment>
<dbReference type="PANTHER" id="PTHR36582">
    <property type="entry name" value="ANTITOXIN PARD"/>
    <property type="match status" value="1"/>
</dbReference>
<protein>
    <submittedName>
        <fullName evidence="3">Type II toxin-antitoxin system ParD family antitoxin</fullName>
    </submittedName>
</protein>
<keyword evidence="4" id="KW-1185">Reference proteome</keyword>
<organism evidence="3 4">
    <name type="scientific">Mesorhizobium montanum</name>
    <dbReference type="NCBI Taxonomy" id="3072323"/>
    <lineage>
        <taxon>Bacteria</taxon>
        <taxon>Pseudomonadati</taxon>
        <taxon>Pseudomonadota</taxon>
        <taxon>Alphaproteobacteria</taxon>
        <taxon>Hyphomicrobiales</taxon>
        <taxon>Phyllobacteriaceae</taxon>
        <taxon>Mesorhizobium</taxon>
    </lineage>
</organism>
<name>A0ABU4ZHQ3_9HYPH</name>
<proteinExistence type="inferred from homology"/>
<dbReference type="Gene3D" id="6.10.10.120">
    <property type="entry name" value="Antitoxin ParD1-like"/>
    <property type="match status" value="1"/>
</dbReference>
<evidence type="ECO:0000256" key="1">
    <source>
        <dbReference type="ARBA" id="ARBA00008580"/>
    </source>
</evidence>
<gene>
    <name evidence="3" type="ORF">RFM68_08715</name>
</gene>
<dbReference type="InterPro" id="IPR038296">
    <property type="entry name" value="ParD_sf"/>
</dbReference>
<dbReference type="Proteomes" id="UP001276840">
    <property type="component" value="Unassembled WGS sequence"/>
</dbReference>
<dbReference type="InterPro" id="IPR010985">
    <property type="entry name" value="Ribbon_hlx_hlx"/>
</dbReference>
<evidence type="ECO:0000313" key="4">
    <source>
        <dbReference type="Proteomes" id="UP001276840"/>
    </source>
</evidence>
<accession>A0ABU4ZHQ3</accession>
<dbReference type="EMBL" id="JAVIJF010000005">
    <property type="protein sequence ID" value="MDX8524587.1"/>
    <property type="molecule type" value="Genomic_DNA"/>
</dbReference>
<keyword evidence="2" id="KW-1277">Toxin-antitoxin system</keyword>
<dbReference type="InterPro" id="IPR022789">
    <property type="entry name" value="ParD"/>
</dbReference>
<evidence type="ECO:0000256" key="2">
    <source>
        <dbReference type="ARBA" id="ARBA00022649"/>
    </source>
</evidence>
<sequence length="88" mass="10185">MPNYALTDHYESFIRKQVESGRYNNASEVVRAGLRMLEDFEAEREKWLRSEIPARLAELRQDPARGIPADVVFSELEARHRANLAKAK</sequence>
<evidence type="ECO:0000313" key="3">
    <source>
        <dbReference type="EMBL" id="MDX8524587.1"/>
    </source>
</evidence>
<comment type="caution">
    <text evidence="3">The sequence shown here is derived from an EMBL/GenBank/DDBJ whole genome shotgun (WGS) entry which is preliminary data.</text>
</comment>
<dbReference type="RefSeq" id="WP_320232322.1">
    <property type="nucleotide sequence ID" value="NZ_JAVIJF010000005.1"/>
</dbReference>
<dbReference type="Pfam" id="PF03693">
    <property type="entry name" value="ParD_antitoxin"/>
    <property type="match status" value="1"/>
</dbReference>
<reference evidence="3 4" key="1">
    <citation type="submission" date="2023-08" db="EMBL/GenBank/DDBJ databases">
        <title>Implementing the SeqCode for naming new Mesorhizobium species isolated from Vachellia karroo root nodules.</title>
        <authorList>
            <person name="Van Lill M."/>
        </authorList>
    </citation>
    <scope>NUCLEOTIDE SEQUENCE [LARGE SCALE GENOMIC DNA]</scope>
    <source>
        <strain evidence="3 4">MSK 1335</strain>
    </source>
</reference>
<dbReference type="PANTHER" id="PTHR36582:SF2">
    <property type="entry name" value="ANTITOXIN PARD"/>
    <property type="match status" value="1"/>
</dbReference>
<dbReference type="NCBIfam" id="TIGR02606">
    <property type="entry name" value="antidote_CC2985"/>
    <property type="match status" value="1"/>
</dbReference>